<dbReference type="PROSITE" id="PS51100">
    <property type="entry name" value="PTS_EIIB_TYPE_3"/>
    <property type="match status" value="1"/>
</dbReference>
<evidence type="ECO:0000256" key="5">
    <source>
        <dbReference type="ARBA" id="ARBA00022683"/>
    </source>
</evidence>
<evidence type="ECO:0000256" key="6">
    <source>
        <dbReference type="ARBA" id="ARBA00022777"/>
    </source>
</evidence>
<dbReference type="GO" id="GO:0009401">
    <property type="term" value="P:phosphoenolpyruvate-dependent sugar phosphotransferase system"/>
    <property type="evidence" value="ECO:0007669"/>
    <property type="project" value="UniProtKB-KW"/>
</dbReference>
<dbReference type="RefSeq" id="WP_188697270.1">
    <property type="nucleotide sequence ID" value="NZ_BMIR01000021.1"/>
</dbReference>
<dbReference type="AlphaFoldDB" id="A0A8J2YM13"/>
<dbReference type="SUPFAM" id="SSF52794">
    <property type="entry name" value="PTS system IIB component-like"/>
    <property type="match status" value="1"/>
</dbReference>
<evidence type="ECO:0000256" key="4">
    <source>
        <dbReference type="ARBA" id="ARBA00022679"/>
    </source>
</evidence>
<dbReference type="Proteomes" id="UP000628775">
    <property type="component" value="Unassembled WGS sequence"/>
</dbReference>
<evidence type="ECO:0000256" key="1">
    <source>
        <dbReference type="ARBA" id="ARBA00022448"/>
    </source>
</evidence>
<evidence type="ECO:0000256" key="7">
    <source>
        <dbReference type="PROSITE-ProRule" id="PRU00423"/>
    </source>
</evidence>
<dbReference type="Pfam" id="PF02302">
    <property type="entry name" value="PTS_IIB"/>
    <property type="match status" value="1"/>
</dbReference>
<reference evidence="9" key="2">
    <citation type="submission" date="2020-09" db="EMBL/GenBank/DDBJ databases">
        <authorList>
            <person name="Sun Q."/>
            <person name="Zhou Y."/>
        </authorList>
    </citation>
    <scope>NUCLEOTIDE SEQUENCE</scope>
    <source>
        <strain evidence="9">CGMCC 1.15371</strain>
    </source>
</reference>
<keyword evidence="10" id="KW-1185">Reference proteome</keyword>
<dbReference type="Gene3D" id="3.40.50.2300">
    <property type="match status" value="1"/>
</dbReference>
<dbReference type="EMBL" id="BMIR01000021">
    <property type="protein sequence ID" value="GGE52506.1"/>
    <property type="molecule type" value="Genomic_DNA"/>
</dbReference>
<keyword evidence="1" id="KW-0813">Transport</keyword>
<evidence type="ECO:0000256" key="3">
    <source>
        <dbReference type="ARBA" id="ARBA00022597"/>
    </source>
</evidence>
<evidence type="ECO:0000313" key="9">
    <source>
        <dbReference type="EMBL" id="GGE52506.1"/>
    </source>
</evidence>
<dbReference type="GO" id="GO:0008982">
    <property type="term" value="F:protein-N(PI)-phosphohistidine-sugar phosphotransferase activity"/>
    <property type="evidence" value="ECO:0007669"/>
    <property type="project" value="InterPro"/>
</dbReference>
<keyword evidence="5" id="KW-0598">Phosphotransferase system</keyword>
<keyword evidence="2" id="KW-0597">Phosphoprotein</keyword>
<dbReference type="InterPro" id="IPR003501">
    <property type="entry name" value="PTS_EIIB_2/3"/>
</dbReference>
<evidence type="ECO:0000259" key="8">
    <source>
        <dbReference type="PROSITE" id="PS51100"/>
    </source>
</evidence>
<proteinExistence type="predicted"/>
<organism evidence="9 10">
    <name type="scientific">Pullulanibacillus camelliae</name>
    <dbReference type="NCBI Taxonomy" id="1707096"/>
    <lineage>
        <taxon>Bacteria</taxon>
        <taxon>Bacillati</taxon>
        <taxon>Bacillota</taxon>
        <taxon>Bacilli</taxon>
        <taxon>Bacillales</taxon>
        <taxon>Sporolactobacillaceae</taxon>
        <taxon>Pullulanibacillus</taxon>
    </lineage>
</organism>
<accession>A0A8J2YM13</accession>
<feature type="modified residue" description="Phosphocysteine; by EIIA" evidence="7">
    <location>
        <position position="7"/>
    </location>
</feature>
<feature type="domain" description="PTS EIIB type-3" evidence="8">
    <location>
        <begin position="1"/>
        <end position="107"/>
    </location>
</feature>
<keyword evidence="3 9" id="KW-0762">Sugar transport</keyword>
<evidence type="ECO:0000256" key="2">
    <source>
        <dbReference type="ARBA" id="ARBA00022553"/>
    </source>
</evidence>
<dbReference type="PANTHER" id="PTHR34581">
    <property type="entry name" value="PTS SYSTEM N,N'-DIACETYLCHITOBIOSE-SPECIFIC EIIB COMPONENT"/>
    <property type="match status" value="1"/>
</dbReference>
<evidence type="ECO:0000313" key="10">
    <source>
        <dbReference type="Proteomes" id="UP000628775"/>
    </source>
</evidence>
<dbReference type="InterPro" id="IPR013012">
    <property type="entry name" value="PTS_EIIB_3"/>
</dbReference>
<protein>
    <submittedName>
        <fullName evidence="9">PTS sugar transporter subunit IIB</fullName>
    </submittedName>
</protein>
<keyword evidence="6" id="KW-0418">Kinase</keyword>
<dbReference type="InterPro" id="IPR036095">
    <property type="entry name" value="PTS_EIIB-like_sf"/>
</dbReference>
<sequence length="109" mass="12042">MKILLACIAGMSTGLLVERMNESLIKKGRNDISVQAVSMDKLDKDFVQQYDVVLIGPQARFKAPAIQKMCAEFNIHSGVIPMDIYGNLDGERAIAFAFQLSNDGENHEP</sequence>
<dbReference type="PANTHER" id="PTHR34581:SF2">
    <property type="entry name" value="PTS SYSTEM N,N'-DIACETYLCHITOBIOSE-SPECIFIC EIIB COMPONENT"/>
    <property type="match status" value="1"/>
</dbReference>
<reference evidence="9" key="1">
    <citation type="journal article" date="2014" name="Int. J. Syst. Evol. Microbiol.">
        <title>Complete genome sequence of Corynebacterium casei LMG S-19264T (=DSM 44701T), isolated from a smear-ripened cheese.</title>
        <authorList>
            <consortium name="US DOE Joint Genome Institute (JGI-PGF)"/>
            <person name="Walter F."/>
            <person name="Albersmeier A."/>
            <person name="Kalinowski J."/>
            <person name="Ruckert C."/>
        </authorList>
    </citation>
    <scope>NUCLEOTIDE SEQUENCE</scope>
    <source>
        <strain evidence="9">CGMCC 1.15371</strain>
    </source>
</reference>
<gene>
    <name evidence="9" type="ORF">GCM10011391_34200</name>
</gene>
<keyword evidence="4" id="KW-0808">Transferase</keyword>
<name>A0A8J2YM13_9BACL</name>
<dbReference type="InterPro" id="IPR051819">
    <property type="entry name" value="PTS_sugar-specific_EIIB"/>
</dbReference>
<comment type="caution">
    <text evidence="9">The sequence shown here is derived from an EMBL/GenBank/DDBJ whole genome shotgun (WGS) entry which is preliminary data.</text>
</comment>
<dbReference type="GO" id="GO:0016301">
    <property type="term" value="F:kinase activity"/>
    <property type="evidence" value="ECO:0007669"/>
    <property type="project" value="UniProtKB-KW"/>
</dbReference>